<organism evidence="2 3">
    <name type="scientific">Suillus plorans</name>
    <dbReference type="NCBI Taxonomy" id="116603"/>
    <lineage>
        <taxon>Eukaryota</taxon>
        <taxon>Fungi</taxon>
        <taxon>Dikarya</taxon>
        <taxon>Basidiomycota</taxon>
        <taxon>Agaricomycotina</taxon>
        <taxon>Agaricomycetes</taxon>
        <taxon>Agaricomycetidae</taxon>
        <taxon>Boletales</taxon>
        <taxon>Suillineae</taxon>
        <taxon>Suillaceae</taxon>
        <taxon>Suillus</taxon>
    </lineage>
</organism>
<evidence type="ECO:0000256" key="1">
    <source>
        <dbReference type="SAM" id="MobiDB-lite"/>
    </source>
</evidence>
<proteinExistence type="predicted"/>
<keyword evidence="3" id="KW-1185">Reference proteome</keyword>
<feature type="region of interest" description="Disordered" evidence="1">
    <location>
        <begin position="174"/>
        <end position="193"/>
    </location>
</feature>
<dbReference type="OrthoDB" id="2676895at2759"/>
<accession>A0A9P7J3F6</accession>
<dbReference type="AlphaFoldDB" id="A0A9P7J3F6"/>
<feature type="region of interest" description="Disordered" evidence="1">
    <location>
        <begin position="45"/>
        <end position="75"/>
    </location>
</feature>
<evidence type="ECO:0000313" key="2">
    <source>
        <dbReference type="EMBL" id="KAG1800818.1"/>
    </source>
</evidence>
<feature type="compositionally biased region" description="Basic residues" evidence="1">
    <location>
        <begin position="272"/>
        <end position="282"/>
    </location>
</feature>
<dbReference type="Proteomes" id="UP000719766">
    <property type="component" value="Unassembled WGS sequence"/>
</dbReference>
<gene>
    <name evidence="2" type="ORF">HD556DRAFT_961031</name>
</gene>
<feature type="region of interest" description="Disordered" evidence="1">
    <location>
        <begin position="244"/>
        <end position="282"/>
    </location>
</feature>
<reference evidence="2" key="1">
    <citation type="journal article" date="2020" name="New Phytol.">
        <title>Comparative genomics reveals dynamic genome evolution in host specialist ectomycorrhizal fungi.</title>
        <authorList>
            <person name="Lofgren L.A."/>
            <person name="Nguyen N.H."/>
            <person name="Vilgalys R."/>
            <person name="Ruytinx J."/>
            <person name="Liao H.L."/>
            <person name="Branco S."/>
            <person name="Kuo A."/>
            <person name="LaButti K."/>
            <person name="Lipzen A."/>
            <person name="Andreopoulos W."/>
            <person name="Pangilinan J."/>
            <person name="Riley R."/>
            <person name="Hundley H."/>
            <person name="Na H."/>
            <person name="Barry K."/>
            <person name="Grigoriev I.V."/>
            <person name="Stajich J.E."/>
            <person name="Kennedy P.G."/>
        </authorList>
    </citation>
    <scope>NUCLEOTIDE SEQUENCE</scope>
    <source>
        <strain evidence="2">S12</strain>
    </source>
</reference>
<comment type="caution">
    <text evidence="2">The sequence shown here is derived from an EMBL/GenBank/DDBJ whole genome shotgun (WGS) entry which is preliminary data.</text>
</comment>
<evidence type="ECO:0000313" key="3">
    <source>
        <dbReference type="Proteomes" id="UP000719766"/>
    </source>
</evidence>
<dbReference type="GeneID" id="64605900"/>
<sequence>MSASAPDNLSPLTSLPTSEESMDAGALELGVESAWNLDDVSVSKLERSDSVHAEPPSGEPTNQTGSDLDGAVIDGRTPCVPTALSTPLLDNGGNELIAAPDDGDGLGSVAMSISPPMAQNSEQGRKYPQIGLLDSLRYQYRRHDELNSDGLNEMPSWADLPIDDDIGDVPDLKGNRQDNTIGTGTQNPRIPMHLKGKTALRPSASSDDEGGPTTGVDEVDALKERICDLERLVCLSQLRESEANQKVADAHRAPRVSVQSRDAHQKTNVANARHHSYQLKAL</sequence>
<feature type="region of interest" description="Disordered" evidence="1">
    <location>
        <begin position="198"/>
        <end position="217"/>
    </location>
</feature>
<feature type="region of interest" description="Disordered" evidence="1">
    <location>
        <begin position="1"/>
        <end position="26"/>
    </location>
</feature>
<dbReference type="RefSeq" id="XP_041164560.1">
    <property type="nucleotide sequence ID" value="XM_041312136.1"/>
</dbReference>
<name>A0A9P7J3F6_9AGAM</name>
<feature type="compositionally biased region" description="Polar residues" evidence="1">
    <location>
        <begin position="1"/>
        <end position="19"/>
    </location>
</feature>
<dbReference type="EMBL" id="JABBWE010000008">
    <property type="protein sequence ID" value="KAG1800818.1"/>
    <property type="molecule type" value="Genomic_DNA"/>
</dbReference>
<feature type="compositionally biased region" description="Polar residues" evidence="1">
    <location>
        <begin position="177"/>
        <end position="188"/>
    </location>
</feature>
<protein>
    <submittedName>
        <fullName evidence="2">Uncharacterized protein</fullName>
    </submittedName>
</protein>